<keyword evidence="2" id="KW-0472">Membrane</keyword>
<evidence type="ECO:0000313" key="3">
    <source>
        <dbReference type="EMBL" id="CAD8793958.1"/>
    </source>
</evidence>
<feature type="compositionally biased region" description="Basic and acidic residues" evidence="1">
    <location>
        <begin position="79"/>
        <end position="94"/>
    </location>
</feature>
<reference evidence="3" key="1">
    <citation type="submission" date="2021-01" db="EMBL/GenBank/DDBJ databases">
        <authorList>
            <person name="Corre E."/>
            <person name="Pelletier E."/>
            <person name="Niang G."/>
            <person name="Scheremetjew M."/>
            <person name="Finn R."/>
            <person name="Kale V."/>
            <person name="Holt S."/>
            <person name="Cochrane G."/>
            <person name="Meng A."/>
            <person name="Brown T."/>
            <person name="Cohen L."/>
        </authorList>
    </citation>
    <scope>NUCLEOTIDE SEQUENCE</scope>
    <source>
        <strain evidence="3">CCMP443</strain>
    </source>
</reference>
<name>A0A7S0VN47_9CRYP</name>
<keyword evidence="2" id="KW-0812">Transmembrane</keyword>
<gene>
    <name evidence="3" type="ORF">HTEP1355_LOCUS7720</name>
</gene>
<protein>
    <submittedName>
        <fullName evidence="3">Uncharacterized protein</fullName>
    </submittedName>
</protein>
<evidence type="ECO:0000256" key="2">
    <source>
        <dbReference type="SAM" id="Phobius"/>
    </source>
</evidence>
<dbReference type="AlphaFoldDB" id="A0A7S0VN47"/>
<accession>A0A7S0VN47</accession>
<evidence type="ECO:0000256" key="1">
    <source>
        <dbReference type="SAM" id="MobiDB-lite"/>
    </source>
</evidence>
<keyword evidence="2" id="KW-1133">Transmembrane helix</keyword>
<proteinExistence type="predicted"/>
<sequence>MYGRGYGAARRPPVSIAAAGVLSALAMVAWVGILFGEEGGGSQHVMLGEDLALQEELIQAGPAWKKTPESTDWPSTRNPLKDFDKDHKTAEKGFPETTGTADWPFTKNPLLGFDEGFFAKWKGYKGPEKNVYAKLPPNYPFVETKMAPDQAESDYPKWANVGGKPETNVFTAPGYKFPDY</sequence>
<organism evidence="3">
    <name type="scientific">Hemiselmis tepida</name>
    <dbReference type="NCBI Taxonomy" id="464990"/>
    <lineage>
        <taxon>Eukaryota</taxon>
        <taxon>Cryptophyceae</taxon>
        <taxon>Cryptomonadales</taxon>
        <taxon>Hemiselmidaceae</taxon>
        <taxon>Hemiselmis</taxon>
    </lineage>
</organism>
<dbReference type="EMBL" id="HBFN01013480">
    <property type="protein sequence ID" value="CAD8793958.1"/>
    <property type="molecule type" value="Transcribed_RNA"/>
</dbReference>
<feature type="transmembrane region" description="Helical" evidence="2">
    <location>
        <begin position="16"/>
        <end position="36"/>
    </location>
</feature>
<feature type="region of interest" description="Disordered" evidence="1">
    <location>
        <begin position="65"/>
        <end position="101"/>
    </location>
</feature>